<feature type="binding site" evidence="1">
    <location>
        <position position="97"/>
    </location>
    <ligand>
        <name>S-adenosyl-L-methionine</name>
        <dbReference type="ChEBI" id="CHEBI:59789"/>
    </ligand>
</feature>
<dbReference type="GO" id="GO:0005829">
    <property type="term" value="C:cytosol"/>
    <property type="evidence" value="ECO:0007669"/>
    <property type="project" value="TreeGrafter"/>
</dbReference>
<dbReference type="GO" id="GO:0003723">
    <property type="term" value="F:RNA binding"/>
    <property type="evidence" value="ECO:0007669"/>
    <property type="project" value="UniProtKB-UniRule"/>
</dbReference>
<dbReference type="HAMAP" id="MF_00934">
    <property type="entry name" value="23SrRNA_methyltr_J"/>
    <property type="match status" value="1"/>
</dbReference>
<protein>
    <recommendedName>
        <fullName evidence="1">Ribosomal RNA large subunit methyltransferase J</fullName>
        <ecNumber evidence="1">2.1.1.266</ecNumber>
    </recommendedName>
    <alternativeName>
        <fullName evidence="1">23S rRNA (adenine(2030)-N6)-methyltransferase</fullName>
    </alternativeName>
    <alternativeName>
        <fullName evidence="1">23S rRNA m6A2030 methyltransferase</fullName>
    </alternativeName>
</protein>
<feature type="binding site" evidence="1">
    <location>
        <position position="115"/>
    </location>
    <ligand>
        <name>S-adenosyl-L-methionine</name>
        <dbReference type="ChEBI" id="CHEBI:59789"/>
    </ligand>
</feature>
<comment type="catalytic activity">
    <reaction evidence="1">
        <text>adenosine(2030) in 23S rRNA + S-adenosyl-L-methionine = N(6)-methyladenosine(2030) in 23S rRNA + S-adenosyl-L-homocysteine + H(+)</text>
        <dbReference type="Rhea" id="RHEA:43736"/>
        <dbReference type="Rhea" id="RHEA-COMP:10668"/>
        <dbReference type="Rhea" id="RHEA-COMP:10669"/>
        <dbReference type="ChEBI" id="CHEBI:15378"/>
        <dbReference type="ChEBI" id="CHEBI:57856"/>
        <dbReference type="ChEBI" id="CHEBI:59789"/>
        <dbReference type="ChEBI" id="CHEBI:74411"/>
        <dbReference type="ChEBI" id="CHEBI:74449"/>
        <dbReference type="EC" id="2.1.1.266"/>
    </reaction>
</comment>
<keyword evidence="1 2" id="KW-0489">Methyltransferase</keyword>
<feature type="binding site" evidence="1">
    <location>
        <position position="42"/>
    </location>
    <ligand>
        <name>S-adenosyl-L-methionine</name>
        <dbReference type="ChEBI" id="CHEBI:59789"/>
    </ligand>
</feature>
<keyword evidence="1" id="KW-0694">RNA-binding</keyword>
<accession>A0A238UVT5</accession>
<dbReference type="RefSeq" id="WP_089268629.1">
    <property type="nucleotide sequence ID" value="NZ_FZNN01000001.1"/>
</dbReference>
<dbReference type="PANTHER" id="PTHR37426">
    <property type="entry name" value="RIBOSOMAL RNA LARGE SUBUNIT METHYLTRANSFERASE J"/>
    <property type="match status" value="1"/>
</dbReference>
<dbReference type="GO" id="GO:0070475">
    <property type="term" value="P:rRNA base methylation"/>
    <property type="evidence" value="ECO:0007669"/>
    <property type="project" value="UniProtKB-UniRule"/>
</dbReference>
<evidence type="ECO:0000313" key="2">
    <source>
        <dbReference type="EMBL" id="SNR26001.1"/>
    </source>
</evidence>
<dbReference type="OrthoDB" id="9791274at2"/>
<feature type="active site" description="Proton acceptor" evidence="1">
    <location>
        <position position="160"/>
    </location>
</feature>
<feature type="binding site" evidence="1">
    <location>
        <position position="160"/>
    </location>
    <ligand>
        <name>S-adenosyl-L-methionine</name>
        <dbReference type="ChEBI" id="CHEBI:59789"/>
    </ligand>
</feature>
<comment type="subunit">
    <text evidence="1">Monomer.</text>
</comment>
<feature type="binding site" evidence="1">
    <location>
        <begin position="139"/>
        <end position="140"/>
    </location>
    <ligand>
        <name>S-adenosyl-L-methionine</name>
        <dbReference type="ChEBI" id="CHEBI:59789"/>
    </ligand>
</feature>
<comment type="function">
    <text evidence="1">Specifically methylates the adenine in position 2030 of 23S rRNA.</text>
</comment>
<reference evidence="2 3" key="1">
    <citation type="submission" date="2017-06" db="EMBL/GenBank/DDBJ databases">
        <authorList>
            <person name="Kim H.J."/>
            <person name="Triplett B.A."/>
        </authorList>
    </citation>
    <scope>NUCLEOTIDE SEQUENCE [LARGE SCALE GENOMIC DNA]</scope>
    <source>
        <strain evidence="2 3">DSM 29052</strain>
    </source>
</reference>
<sequence length="259" mass="29494">MLSYQHHYHAGNLADVHKHALLAWMLNYLIQKDKPLTYIETHAGRGLYDLSAPEAVKTGEAAMGITRTAGWFPKGHPYAKSLESIQKKHGKTAYPGSPLIAATILRPDDTLHFAELHPGEFTVLRDALWDYKGHTYQQDGFELAQSLCPPEPRRGLLLIDPSYEVKTDYDTIPRFLQTLHRKWNVGILTLWYPILKSGAHLEMLAQLQHDHPTALRHEVTFPPIRDGHRMTGSGIFVINPPYGIEKEMKFLSDRFKGLR</sequence>
<dbReference type="AlphaFoldDB" id="A0A238UVT5"/>
<dbReference type="Gene3D" id="3.40.50.150">
    <property type="entry name" value="Vaccinia Virus protein VP39"/>
    <property type="match status" value="1"/>
</dbReference>
<dbReference type="PANTHER" id="PTHR37426:SF1">
    <property type="entry name" value="RIBOSOMAL RNA LARGE SUBUNIT METHYLTRANSFERASE J"/>
    <property type="match status" value="1"/>
</dbReference>
<dbReference type="InterPro" id="IPR029063">
    <property type="entry name" value="SAM-dependent_MTases_sf"/>
</dbReference>
<comment type="similarity">
    <text evidence="1">Belongs to the RlmJ family.</text>
</comment>
<dbReference type="Proteomes" id="UP000198417">
    <property type="component" value="Unassembled WGS sequence"/>
</dbReference>
<proteinExistence type="inferred from homology"/>
<keyword evidence="1" id="KW-0949">S-adenosyl-L-methionine</keyword>
<dbReference type="EC" id="2.1.1.266" evidence="1"/>
<dbReference type="InterPro" id="IPR007473">
    <property type="entry name" value="RlmJ"/>
</dbReference>
<name>A0A238UVT5_9RHOB</name>
<feature type="site" description="Interaction with substrate rRNA" evidence="1">
    <location>
        <position position="4"/>
    </location>
</feature>
<dbReference type="EMBL" id="FZNN01000001">
    <property type="protein sequence ID" value="SNR26001.1"/>
    <property type="molecule type" value="Genomic_DNA"/>
</dbReference>
<feature type="binding site" evidence="1">
    <location>
        <position position="19"/>
    </location>
    <ligand>
        <name>S-adenosyl-L-methionine</name>
        <dbReference type="ChEBI" id="CHEBI:59789"/>
    </ligand>
</feature>
<dbReference type="SUPFAM" id="SSF53335">
    <property type="entry name" value="S-adenosyl-L-methionine-dependent methyltransferases"/>
    <property type="match status" value="1"/>
</dbReference>
<organism evidence="2 3">
    <name type="scientific">Puniceibacterium sediminis</name>
    <dbReference type="NCBI Taxonomy" id="1608407"/>
    <lineage>
        <taxon>Bacteria</taxon>
        <taxon>Pseudomonadati</taxon>
        <taxon>Pseudomonadota</taxon>
        <taxon>Alphaproteobacteria</taxon>
        <taxon>Rhodobacterales</taxon>
        <taxon>Paracoccaceae</taxon>
        <taxon>Puniceibacterium</taxon>
    </lineage>
</organism>
<keyword evidence="1 2" id="KW-0808">Transferase</keyword>
<dbReference type="Pfam" id="PF04378">
    <property type="entry name" value="RsmJ"/>
    <property type="match status" value="1"/>
</dbReference>
<keyword evidence="1" id="KW-0698">rRNA processing</keyword>
<evidence type="ECO:0000313" key="3">
    <source>
        <dbReference type="Proteomes" id="UP000198417"/>
    </source>
</evidence>
<dbReference type="GO" id="GO:0036307">
    <property type="term" value="F:23S rRNA (adenine(2030)-N(6))-methyltransferase activity"/>
    <property type="evidence" value="ECO:0007669"/>
    <property type="project" value="UniProtKB-UniRule"/>
</dbReference>
<keyword evidence="3" id="KW-1185">Reference proteome</keyword>
<gene>
    <name evidence="1" type="primary">rlmJ</name>
    <name evidence="2" type="ORF">SAMN06265370_101178</name>
</gene>
<evidence type="ECO:0000256" key="1">
    <source>
        <dbReference type="HAMAP-Rule" id="MF_00934"/>
    </source>
</evidence>